<keyword evidence="2" id="KW-0090">Biological rhythms</keyword>
<evidence type="ECO:0000313" key="5">
    <source>
        <dbReference type="EMBL" id="KAJ1520443.1"/>
    </source>
</evidence>
<evidence type="ECO:0008006" key="7">
    <source>
        <dbReference type="Google" id="ProtNLM"/>
    </source>
</evidence>
<dbReference type="Gene3D" id="3.15.10.30">
    <property type="entry name" value="Haemolymph juvenile hormone binding protein"/>
    <property type="match status" value="1"/>
</dbReference>
<sequence length="253" mass="29105">MRVLVMLCLAAASNAATTKTLPYTWKKCAKTDPAFRECFREAIEVAVRELSRKGAKGFGVFPIDPLFLSRVDLERGRDDSAVAIDLHFRDVNFHGLKNTKVLDVVKADISNYHFKMFVQVAKGVTLKGQYKMDGKVLVLPITGEGKCEISLENITAHIELRGNEVIKDGQKYGYMADWKFLLDTTRLRMSFDNRLNSNKQLGKQMDSFLNDNWNEIWQELRDDIQEAFSSAFREIFNRIFTKIPYDNLFPHHL</sequence>
<keyword evidence="6" id="KW-1185">Reference proteome</keyword>
<dbReference type="AlphaFoldDB" id="A0AAV7X6I3"/>
<feature type="signal peptide" evidence="4">
    <location>
        <begin position="1"/>
        <end position="15"/>
    </location>
</feature>
<dbReference type="PANTHER" id="PTHR11008">
    <property type="entry name" value="PROTEIN TAKEOUT-LIKE PROTEIN"/>
    <property type="match status" value="1"/>
</dbReference>
<keyword evidence="1 4" id="KW-0732">Signal</keyword>
<evidence type="ECO:0000256" key="2">
    <source>
        <dbReference type="ARBA" id="ARBA00023108"/>
    </source>
</evidence>
<protein>
    <recommendedName>
        <fullName evidence="7">Protein takeout-like</fullName>
    </recommendedName>
</protein>
<accession>A0AAV7X6I3</accession>
<evidence type="ECO:0000313" key="6">
    <source>
        <dbReference type="Proteomes" id="UP001075354"/>
    </source>
</evidence>
<dbReference type="GO" id="GO:0005615">
    <property type="term" value="C:extracellular space"/>
    <property type="evidence" value="ECO:0007669"/>
    <property type="project" value="TreeGrafter"/>
</dbReference>
<dbReference type="GO" id="GO:0007623">
    <property type="term" value="P:circadian rhythm"/>
    <property type="evidence" value="ECO:0007669"/>
    <property type="project" value="UniProtKB-ARBA"/>
</dbReference>
<dbReference type="InterPro" id="IPR038606">
    <property type="entry name" value="To_sf"/>
</dbReference>
<proteinExistence type="inferred from homology"/>
<feature type="chain" id="PRO_5043552282" description="Protein takeout-like" evidence="4">
    <location>
        <begin position="16"/>
        <end position="253"/>
    </location>
</feature>
<dbReference type="Proteomes" id="UP001075354">
    <property type="component" value="Chromosome 14"/>
</dbReference>
<name>A0AAV7X6I3_9NEOP</name>
<dbReference type="EMBL" id="JAPTSV010000014">
    <property type="protein sequence ID" value="KAJ1520443.1"/>
    <property type="molecule type" value="Genomic_DNA"/>
</dbReference>
<dbReference type="InterPro" id="IPR010562">
    <property type="entry name" value="Haemolymph_juvenile_hormone-bd"/>
</dbReference>
<comment type="similarity">
    <text evidence="3">Belongs to the TO family.</text>
</comment>
<dbReference type="Pfam" id="PF06585">
    <property type="entry name" value="JHBP"/>
    <property type="match status" value="1"/>
</dbReference>
<comment type="caution">
    <text evidence="5">The sequence shown here is derived from an EMBL/GenBank/DDBJ whole genome shotgun (WGS) entry which is preliminary data.</text>
</comment>
<organism evidence="5 6">
    <name type="scientific">Megalurothrips usitatus</name>
    <name type="common">bean blossom thrips</name>
    <dbReference type="NCBI Taxonomy" id="439358"/>
    <lineage>
        <taxon>Eukaryota</taxon>
        <taxon>Metazoa</taxon>
        <taxon>Ecdysozoa</taxon>
        <taxon>Arthropoda</taxon>
        <taxon>Hexapoda</taxon>
        <taxon>Insecta</taxon>
        <taxon>Pterygota</taxon>
        <taxon>Neoptera</taxon>
        <taxon>Paraneoptera</taxon>
        <taxon>Thysanoptera</taxon>
        <taxon>Terebrantia</taxon>
        <taxon>Thripoidea</taxon>
        <taxon>Thripidae</taxon>
        <taxon>Megalurothrips</taxon>
    </lineage>
</organism>
<evidence type="ECO:0000256" key="4">
    <source>
        <dbReference type="SAM" id="SignalP"/>
    </source>
</evidence>
<dbReference type="SMART" id="SM00700">
    <property type="entry name" value="JHBP"/>
    <property type="match status" value="1"/>
</dbReference>
<reference evidence="5" key="1">
    <citation type="submission" date="2022-12" db="EMBL/GenBank/DDBJ databases">
        <title>Chromosome-level genome assembly of the bean flower thrips Megalurothrips usitatus.</title>
        <authorList>
            <person name="Ma L."/>
            <person name="Liu Q."/>
            <person name="Li H."/>
            <person name="Cai W."/>
        </authorList>
    </citation>
    <scope>NUCLEOTIDE SEQUENCE</scope>
    <source>
        <strain evidence="5">Cailab_2022a</strain>
    </source>
</reference>
<dbReference type="PANTHER" id="PTHR11008:SF18">
    <property type="entry name" value="BCDNA.GH05536-RELATED"/>
    <property type="match status" value="1"/>
</dbReference>
<evidence type="ECO:0000256" key="3">
    <source>
        <dbReference type="ARBA" id="ARBA00060902"/>
    </source>
</evidence>
<dbReference type="FunFam" id="3.15.10.30:FF:000001">
    <property type="entry name" value="Takeout-like protein 1"/>
    <property type="match status" value="1"/>
</dbReference>
<gene>
    <name evidence="5" type="ORF">ONE63_003574</name>
</gene>
<evidence type="ECO:0000256" key="1">
    <source>
        <dbReference type="ARBA" id="ARBA00022729"/>
    </source>
</evidence>